<evidence type="ECO:0000256" key="7">
    <source>
        <dbReference type="ARBA" id="ARBA00023136"/>
    </source>
</evidence>
<dbReference type="InterPro" id="IPR040423">
    <property type="entry name" value="PEA_transferase"/>
</dbReference>
<evidence type="ECO:0000256" key="8">
    <source>
        <dbReference type="SAM" id="Phobius"/>
    </source>
</evidence>
<comment type="subcellular location">
    <subcellularLocation>
        <location evidence="1">Cell inner membrane</location>
        <topology evidence="1">Multi-pass membrane protein</topology>
    </subcellularLocation>
</comment>
<dbReference type="AlphaFoldDB" id="A0A1H6MAP6"/>
<dbReference type="NCBIfam" id="NF028537">
    <property type="entry name" value="P_eth_NH2_trans"/>
    <property type="match status" value="1"/>
</dbReference>
<dbReference type="PANTHER" id="PTHR30443">
    <property type="entry name" value="INNER MEMBRANE PROTEIN"/>
    <property type="match status" value="1"/>
</dbReference>
<reference evidence="12" key="1">
    <citation type="submission" date="2016-10" db="EMBL/GenBank/DDBJ databases">
        <authorList>
            <person name="Varghese N."/>
            <person name="Submissions S."/>
        </authorList>
    </citation>
    <scope>NUCLEOTIDE SEQUENCE [LARGE SCALE GENOMIC DNA]</scope>
    <source>
        <strain evidence="12">DSM 17616</strain>
    </source>
</reference>
<evidence type="ECO:0000256" key="2">
    <source>
        <dbReference type="ARBA" id="ARBA00022475"/>
    </source>
</evidence>
<keyword evidence="3" id="KW-0997">Cell inner membrane</keyword>
<organism evidence="11 12">
    <name type="scientific">Rheinheimera pacifica</name>
    <dbReference type="NCBI Taxonomy" id="173990"/>
    <lineage>
        <taxon>Bacteria</taxon>
        <taxon>Pseudomonadati</taxon>
        <taxon>Pseudomonadota</taxon>
        <taxon>Gammaproteobacteria</taxon>
        <taxon>Chromatiales</taxon>
        <taxon>Chromatiaceae</taxon>
        <taxon>Rheinheimera</taxon>
    </lineage>
</organism>
<proteinExistence type="predicted"/>
<evidence type="ECO:0000313" key="12">
    <source>
        <dbReference type="Proteomes" id="UP000199371"/>
    </source>
</evidence>
<evidence type="ECO:0000256" key="5">
    <source>
        <dbReference type="ARBA" id="ARBA00022692"/>
    </source>
</evidence>
<gene>
    <name evidence="11" type="ORF">SAMN05660691_02326</name>
</gene>
<dbReference type="STRING" id="173990.SAMN05660691_02326"/>
<feature type="transmembrane region" description="Helical" evidence="8">
    <location>
        <begin position="133"/>
        <end position="156"/>
    </location>
</feature>
<accession>A0A1H6MAP6</accession>
<dbReference type="EMBL" id="FNXF01000008">
    <property type="protein sequence ID" value="SEH94563.1"/>
    <property type="molecule type" value="Genomic_DNA"/>
</dbReference>
<dbReference type="Pfam" id="PF00884">
    <property type="entry name" value="Sulfatase"/>
    <property type="match status" value="1"/>
</dbReference>
<dbReference type="InterPro" id="IPR012549">
    <property type="entry name" value="EptA-like_N"/>
</dbReference>
<dbReference type="GO" id="GO:0005886">
    <property type="term" value="C:plasma membrane"/>
    <property type="evidence" value="ECO:0007669"/>
    <property type="project" value="UniProtKB-SubCell"/>
</dbReference>
<feature type="transmembrane region" description="Helical" evidence="8">
    <location>
        <begin position="32"/>
        <end position="50"/>
    </location>
</feature>
<feature type="domain" description="Sulfatase N-terminal" evidence="9">
    <location>
        <begin position="252"/>
        <end position="542"/>
    </location>
</feature>
<feature type="domain" description="Phosphoethanolamine transferase N-terminal" evidence="10">
    <location>
        <begin position="72"/>
        <end position="220"/>
    </location>
</feature>
<keyword evidence="5 8" id="KW-0812">Transmembrane</keyword>
<keyword evidence="4 11" id="KW-0808">Transferase</keyword>
<keyword evidence="7 8" id="KW-0472">Membrane</keyword>
<feature type="transmembrane region" description="Helical" evidence="8">
    <location>
        <begin position="62"/>
        <end position="85"/>
    </location>
</feature>
<dbReference type="SUPFAM" id="SSF53649">
    <property type="entry name" value="Alkaline phosphatase-like"/>
    <property type="match status" value="1"/>
</dbReference>
<sequence>MSDLTPTAHLQTVPLPRQTIAFNHSSPLWHPLWFAFVGALAMTLLLNTPFFDAIQARAAGQYSLQLSLVSLLFLLNFLLLTLFSFRPVQKPVFLLLFLLGSTALYFNTSYGVVIDKSMLQNALETDPAEAQGLLSGGMLWQLTKLMLFPLLAVTVIRTKMVRSKRFLLHWLAAILLIILTLLSIVTINYSQLAPFFRNFREVRYLALPVSTLSATVSLANNIRKTAFPVSFNQLGLDAKQLPAATSSTKPKLIVLVVGETARADHFGLNGYVRNTTPLLSALPVYSFKQASSCGTATAHSLPCMFSALSRTDYIESTAKNSSNVLDILQHAGVEVSWLDNNSGCKGVCNRVPSEFLFEQQNHSSCDKGQCLDSVLTERLPVYLSKANTATKDRLIVLHQLGSHGPEYYRRSAITDKAFVPECQNKQLPLCSQQDVINAYDNSIIATDQLLATVIKQLSAAKDYQTAMLYVSDHGESLGENGIYLHGLPYWMAPTAQTHIPLLWWMSENYITGQKVNTSCIQQQTEQKASHDNLFHTLLAIFNVQTTMRETQLELFSQCQNDLSAYK</sequence>
<dbReference type="RefSeq" id="WP_008984043.1">
    <property type="nucleotide sequence ID" value="NZ_FNXF01000008.1"/>
</dbReference>
<dbReference type="OrthoDB" id="9786870at2"/>
<dbReference type="Pfam" id="PF08019">
    <property type="entry name" value="EptA_B_N"/>
    <property type="match status" value="1"/>
</dbReference>
<protein>
    <submittedName>
        <fullName evidence="11">Lipid A ethanolaminephosphotransferase</fullName>
    </submittedName>
</protein>
<evidence type="ECO:0000313" key="11">
    <source>
        <dbReference type="EMBL" id="SEH94563.1"/>
    </source>
</evidence>
<evidence type="ECO:0000259" key="9">
    <source>
        <dbReference type="Pfam" id="PF00884"/>
    </source>
</evidence>
<dbReference type="CDD" id="cd16017">
    <property type="entry name" value="LptA"/>
    <property type="match status" value="1"/>
</dbReference>
<dbReference type="PANTHER" id="PTHR30443:SF0">
    <property type="entry name" value="PHOSPHOETHANOLAMINE TRANSFERASE EPTA"/>
    <property type="match status" value="1"/>
</dbReference>
<feature type="transmembrane region" description="Helical" evidence="8">
    <location>
        <begin position="168"/>
        <end position="189"/>
    </location>
</feature>
<dbReference type="GO" id="GO:0009244">
    <property type="term" value="P:lipopolysaccharide core region biosynthetic process"/>
    <property type="evidence" value="ECO:0007669"/>
    <property type="project" value="TreeGrafter"/>
</dbReference>
<evidence type="ECO:0000256" key="4">
    <source>
        <dbReference type="ARBA" id="ARBA00022679"/>
    </source>
</evidence>
<keyword evidence="6 8" id="KW-1133">Transmembrane helix</keyword>
<evidence type="ECO:0000259" key="10">
    <source>
        <dbReference type="Pfam" id="PF08019"/>
    </source>
</evidence>
<keyword evidence="2" id="KW-1003">Cell membrane</keyword>
<evidence type="ECO:0000256" key="1">
    <source>
        <dbReference type="ARBA" id="ARBA00004429"/>
    </source>
</evidence>
<dbReference type="Proteomes" id="UP000199371">
    <property type="component" value="Unassembled WGS sequence"/>
</dbReference>
<dbReference type="InterPro" id="IPR058130">
    <property type="entry name" value="PEA_transf_C"/>
</dbReference>
<evidence type="ECO:0000256" key="3">
    <source>
        <dbReference type="ARBA" id="ARBA00022519"/>
    </source>
</evidence>
<evidence type="ECO:0000256" key="6">
    <source>
        <dbReference type="ARBA" id="ARBA00022989"/>
    </source>
</evidence>
<dbReference type="InterPro" id="IPR000917">
    <property type="entry name" value="Sulfatase_N"/>
</dbReference>
<name>A0A1H6MAP6_9GAMM</name>
<dbReference type="GO" id="GO:0016776">
    <property type="term" value="F:phosphotransferase activity, phosphate group as acceptor"/>
    <property type="evidence" value="ECO:0007669"/>
    <property type="project" value="TreeGrafter"/>
</dbReference>
<keyword evidence="12" id="KW-1185">Reference proteome</keyword>
<feature type="transmembrane region" description="Helical" evidence="8">
    <location>
        <begin position="92"/>
        <end position="113"/>
    </location>
</feature>
<dbReference type="InterPro" id="IPR017850">
    <property type="entry name" value="Alkaline_phosphatase_core_sf"/>
</dbReference>
<dbReference type="Gene3D" id="3.40.720.10">
    <property type="entry name" value="Alkaline Phosphatase, subunit A"/>
    <property type="match status" value="1"/>
</dbReference>